<organism evidence="2 3">
    <name type="scientific">Butyrivibrio proteoclasticus</name>
    <dbReference type="NCBI Taxonomy" id="43305"/>
    <lineage>
        <taxon>Bacteria</taxon>
        <taxon>Bacillati</taxon>
        <taxon>Bacillota</taxon>
        <taxon>Clostridia</taxon>
        <taxon>Lachnospirales</taxon>
        <taxon>Lachnospiraceae</taxon>
        <taxon>Butyrivibrio</taxon>
    </lineage>
</organism>
<feature type="domain" description="LicD/FKTN/FKRP nucleotidyltransferase" evidence="1">
    <location>
        <begin position="22"/>
        <end position="226"/>
    </location>
</feature>
<evidence type="ECO:0000259" key="1">
    <source>
        <dbReference type="Pfam" id="PF04991"/>
    </source>
</evidence>
<evidence type="ECO:0000313" key="3">
    <source>
        <dbReference type="Proteomes" id="UP000182624"/>
    </source>
</evidence>
<dbReference type="EMBL" id="FOXO01000019">
    <property type="protein sequence ID" value="SFQ10841.1"/>
    <property type="molecule type" value="Genomic_DNA"/>
</dbReference>
<reference evidence="3" key="1">
    <citation type="submission" date="2016-10" db="EMBL/GenBank/DDBJ databases">
        <authorList>
            <person name="Varghese N."/>
            <person name="Submissions S."/>
        </authorList>
    </citation>
    <scope>NUCLEOTIDE SEQUENCE [LARGE SCALE GENOMIC DNA]</scope>
    <source>
        <strain evidence="3">P18</strain>
    </source>
</reference>
<name>A0A1I5VTQ8_9FIRM</name>
<dbReference type="InterPro" id="IPR052942">
    <property type="entry name" value="LPS_cholinephosphotransferase"/>
</dbReference>
<dbReference type="PANTHER" id="PTHR43404">
    <property type="entry name" value="LIPOPOLYSACCHARIDE CHOLINEPHOSPHOTRANSFERASE LICD"/>
    <property type="match status" value="1"/>
</dbReference>
<dbReference type="InterPro" id="IPR007074">
    <property type="entry name" value="LicD/FKTN/FKRP_NTP_transf"/>
</dbReference>
<dbReference type="PANTHER" id="PTHR43404:SF2">
    <property type="entry name" value="LIPOPOLYSACCHARIDE CHOLINEPHOSPHOTRANSFERASE LICD"/>
    <property type="match status" value="1"/>
</dbReference>
<keyword evidence="3" id="KW-1185">Reference proteome</keyword>
<dbReference type="Pfam" id="PF04991">
    <property type="entry name" value="LicD"/>
    <property type="match status" value="1"/>
</dbReference>
<dbReference type="Proteomes" id="UP000182624">
    <property type="component" value="Unassembled WGS sequence"/>
</dbReference>
<accession>A0A1I5VTQ8</accession>
<dbReference type="GO" id="GO:0009100">
    <property type="term" value="P:glycoprotein metabolic process"/>
    <property type="evidence" value="ECO:0007669"/>
    <property type="project" value="UniProtKB-ARBA"/>
</dbReference>
<dbReference type="RefSeq" id="WP_074889204.1">
    <property type="nucleotide sequence ID" value="NZ_FOXO01000019.1"/>
</dbReference>
<proteinExistence type="predicted"/>
<sequence length="472" mass="56156">MTMMKRYWAAQLKVLSEIVKVCENHDIRWYVDCGTLIGAVRHGGYVPWDDDLDICMLRSDWVRFFDVAKEELPKEYKVLSLKTEPEYRGEIGRIVSSHAIDYSEEHMAEFYGCPYTVGIDIFPLDNIFDDPVLEKERVIRAKRAIEAYKNSTDEKKSNKLLLEIEKTYMECPDEQASKVALMPFYIPQGNHIYDRDFFSKWVDVPFENTFVRVPSAYNKVLEIEYGDYLRVVKGGGEHGYPVYAEQENILRNAIKRNPYRYTFNPQDFELALNRCREKKFVEDNEKRHKKAVFLPCRAMWWNSMEGLWKKFNDNPNYEVHVMPIAYYDCDYNGNVLDKHEETMNFPKYLNIESVYRYDFEKEKPDIIVIQVPYDECNSAMTVHEYFYSRNLLQFTKELVYIPYFETDDPVSFEDKISFAISTLIEQPAVIYADKIVLKTRKVRDLYLKKLDDLSYGKNKDYWHQKIILEEDF</sequence>
<dbReference type="AlphaFoldDB" id="A0A1I5VTQ8"/>
<evidence type="ECO:0000313" key="2">
    <source>
        <dbReference type="EMBL" id="SFQ10841.1"/>
    </source>
</evidence>
<gene>
    <name evidence="2" type="ORF">SAMN04487928_11910</name>
</gene>
<protein>
    <submittedName>
        <fullName evidence="2">Phosphorylcholine metabolism protein LicD</fullName>
    </submittedName>
</protein>